<dbReference type="PANTHER" id="PTHR43182">
    <property type="entry name" value="COBALT-PRECORRIN-6B C(15)-METHYLTRANSFERASE (DECARBOXYLATING)"/>
    <property type="match status" value="1"/>
</dbReference>
<sequence length="405" mass="43353">MKKWLDIIGVDERGIKALGANEQALLRAARNVLGPQRFIDQLASASLEQKHISWQPPFSLMIKQVEALGGTKSVILASGDPNWFGIGASLARHLKADEFTLHPALSAFQLAAARLHWPLQNIATISLHGRAVESLHRYVVPGNRILALTSGSATLFAAAKILVARKYGHSRLSVLENLGAKNERIISFLAKDADQQNIGEFFTLAIDCVADVGAPLLPAIPGLPDDFFNNDGQLTKREVRAISLARLAPFAGALLWDVGAGSGSVAIEWMRAAPGAKAICFEKDLKRCDLIAQNRLDLGVPSLEIVAGTAPASLAGRPSPDAIFIGGNVNSPQLFDACYKALKAGGIIVANAVTLEGEAALIEHHKRLGGELVQIAISRLKNIGSLSAFQPRLPITQFIHVKEPQ</sequence>
<keyword evidence="2" id="KW-0169">Cobalamin biosynthesis</keyword>
<dbReference type="GO" id="GO:0009236">
    <property type="term" value="P:cobalamin biosynthetic process"/>
    <property type="evidence" value="ECO:0007669"/>
    <property type="project" value="UniProtKB-UniPathway"/>
</dbReference>
<organism evidence="7">
    <name type="scientific">hydrothermal vent metagenome</name>
    <dbReference type="NCBI Taxonomy" id="652676"/>
    <lineage>
        <taxon>unclassified sequences</taxon>
        <taxon>metagenomes</taxon>
        <taxon>ecological metagenomes</taxon>
    </lineage>
</organism>
<dbReference type="SUPFAM" id="SSF53790">
    <property type="entry name" value="Tetrapyrrole methylase"/>
    <property type="match status" value="1"/>
</dbReference>
<gene>
    <name evidence="7" type="ORF">MNBD_ALPHA12-554</name>
</gene>
<dbReference type="GO" id="GO:0008276">
    <property type="term" value="F:protein methyltransferase activity"/>
    <property type="evidence" value="ECO:0007669"/>
    <property type="project" value="InterPro"/>
</dbReference>
<evidence type="ECO:0000313" key="7">
    <source>
        <dbReference type="EMBL" id="VAW19464.1"/>
    </source>
</evidence>
<proteinExistence type="predicted"/>
<dbReference type="GO" id="GO:0046025">
    <property type="term" value="F:precorrin-6Y C5,15-methyltransferase (decarboxylating) activity"/>
    <property type="evidence" value="ECO:0007669"/>
    <property type="project" value="UniProtKB-EC"/>
</dbReference>
<dbReference type="EC" id="2.1.1.132" evidence="7"/>
<keyword evidence="4 7" id="KW-0808">Transferase</keyword>
<accession>A0A3B0UGP1</accession>
<name>A0A3B0UGP1_9ZZZZ</name>
<evidence type="ECO:0000256" key="1">
    <source>
        <dbReference type="ARBA" id="ARBA00004953"/>
    </source>
</evidence>
<dbReference type="NCBIfam" id="TIGR02467">
    <property type="entry name" value="CbiE"/>
    <property type="match status" value="1"/>
</dbReference>
<dbReference type="CDD" id="cd11644">
    <property type="entry name" value="Precorrin-6Y-MT"/>
    <property type="match status" value="1"/>
</dbReference>
<keyword evidence="5" id="KW-0949">S-adenosyl-L-methionine</keyword>
<dbReference type="PANTHER" id="PTHR43182:SF1">
    <property type="entry name" value="COBALT-PRECORRIN-7 C(5)-METHYLTRANSFERASE"/>
    <property type="match status" value="1"/>
</dbReference>
<dbReference type="InterPro" id="IPR035996">
    <property type="entry name" value="4pyrrol_Methylase_sf"/>
</dbReference>
<dbReference type="UniPathway" id="UPA00148"/>
<dbReference type="GO" id="GO:0032259">
    <property type="term" value="P:methylation"/>
    <property type="evidence" value="ECO:0007669"/>
    <property type="project" value="UniProtKB-KW"/>
</dbReference>
<dbReference type="InterPro" id="IPR014776">
    <property type="entry name" value="4pyrrole_Mease_sub2"/>
</dbReference>
<dbReference type="InterPro" id="IPR014008">
    <property type="entry name" value="Cbl_synth_MTase_CbiT"/>
</dbReference>
<dbReference type="AlphaFoldDB" id="A0A3B0UGP1"/>
<dbReference type="Gene3D" id="3.40.50.150">
    <property type="entry name" value="Vaccinia Virus protein VP39"/>
    <property type="match status" value="1"/>
</dbReference>
<dbReference type="InterPro" id="IPR006365">
    <property type="entry name" value="Cbl_synth_CobL"/>
</dbReference>
<dbReference type="InterPro" id="IPR050714">
    <property type="entry name" value="Cobalamin_biosynth_MTase"/>
</dbReference>
<dbReference type="CDD" id="cd02440">
    <property type="entry name" value="AdoMet_MTases"/>
    <property type="match status" value="1"/>
</dbReference>
<feature type="domain" description="Tetrapyrrole methylase" evidence="6">
    <location>
        <begin position="54"/>
        <end position="191"/>
    </location>
</feature>
<reference evidence="7" key="1">
    <citation type="submission" date="2018-06" db="EMBL/GenBank/DDBJ databases">
        <authorList>
            <person name="Zhirakovskaya E."/>
        </authorList>
    </citation>
    <scope>NUCLEOTIDE SEQUENCE</scope>
</reference>
<dbReference type="PIRSF" id="PIRSF036428">
    <property type="entry name" value="CobL"/>
    <property type="match status" value="1"/>
</dbReference>
<dbReference type="InterPro" id="IPR014777">
    <property type="entry name" value="4pyrrole_Mease_sub1"/>
</dbReference>
<keyword evidence="3 7" id="KW-0489">Methyltransferase</keyword>
<dbReference type="NCBIfam" id="TIGR02469">
    <property type="entry name" value="CbiT"/>
    <property type="match status" value="1"/>
</dbReference>
<evidence type="ECO:0000256" key="4">
    <source>
        <dbReference type="ARBA" id="ARBA00022679"/>
    </source>
</evidence>
<evidence type="ECO:0000256" key="3">
    <source>
        <dbReference type="ARBA" id="ARBA00022603"/>
    </source>
</evidence>
<dbReference type="InterPro" id="IPR000878">
    <property type="entry name" value="4pyrrol_Mease"/>
</dbReference>
<dbReference type="Gene3D" id="3.30.950.10">
    <property type="entry name" value="Methyltransferase, Cobalt-precorrin-4 Transmethylase, Domain 2"/>
    <property type="match status" value="1"/>
</dbReference>
<evidence type="ECO:0000256" key="5">
    <source>
        <dbReference type="ARBA" id="ARBA00022691"/>
    </source>
</evidence>
<dbReference type="InterPro" id="IPR012818">
    <property type="entry name" value="CbiE"/>
</dbReference>
<evidence type="ECO:0000256" key="2">
    <source>
        <dbReference type="ARBA" id="ARBA00022573"/>
    </source>
</evidence>
<dbReference type="SUPFAM" id="SSF53335">
    <property type="entry name" value="S-adenosyl-L-methionine-dependent methyltransferases"/>
    <property type="match status" value="1"/>
</dbReference>
<evidence type="ECO:0000259" key="6">
    <source>
        <dbReference type="Pfam" id="PF00590"/>
    </source>
</evidence>
<dbReference type="InterPro" id="IPR029063">
    <property type="entry name" value="SAM-dependent_MTases_sf"/>
</dbReference>
<dbReference type="Pfam" id="PF00590">
    <property type="entry name" value="TP_methylase"/>
    <property type="match status" value="1"/>
</dbReference>
<dbReference type="Gene3D" id="3.40.1010.10">
    <property type="entry name" value="Cobalt-precorrin-4 Transmethylase, Domain 1"/>
    <property type="match status" value="1"/>
</dbReference>
<protein>
    <submittedName>
        <fullName evidence="7">Precorrin-6Y C(5,15)-methyltransferase [decarboxylating]</fullName>
        <ecNumber evidence="7">2.1.1.132</ecNumber>
    </submittedName>
</protein>
<dbReference type="EMBL" id="UOEO01000113">
    <property type="protein sequence ID" value="VAW19464.1"/>
    <property type="molecule type" value="Genomic_DNA"/>
</dbReference>
<comment type="pathway">
    <text evidence="1">Cofactor biosynthesis; adenosylcobalamin biosynthesis.</text>
</comment>